<dbReference type="PANTHER" id="PTHR47706:SF4">
    <property type="entry name" value="NMRA-LIKE DOMAIN-CONTAINING PROTEIN"/>
    <property type="match status" value="1"/>
</dbReference>
<comment type="caution">
    <text evidence="5">The sequence shown here is derived from an EMBL/GenBank/DDBJ whole genome shotgun (WGS) entry which is preliminary data.</text>
</comment>
<reference evidence="5 6" key="1">
    <citation type="submission" date="2024-02" db="EMBL/GenBank/DDBJ databases">
        <title>De novo assembly and annotation of 12 fungi associated with fruit tree decline syndrome in Ontario, Canada.</title>
        <authorList>
            <person name="Sulman M."/>
            <person name="Ellouze W."/>
            <person name="Ilyukhin E."/>
        </authorList>
    </citation>
    <scope>NUCLEOTIDE SEQUENCE [LARGE SCALE GENOMIC DNA]</scope>
    <source>
        <strain evidence="5 6">M169</strain>
    </source>
</reference>
<protein>
    <recommendedName>
        <fullName evidence="4">NAD(P)-binding domain-containing protein</fullName>
    </recommendedName>
</protein>
<evidence type="ECO:0000313" key="6">
    <source>
        <dbReference type="Proteomes" id="UP001430848"/>
    </source>
</evidence>
<dbReference type="InterPro" id="IPR016040">
    <property type="entry name" value="NAD(P)-bd_dom"/>
</dbReference>
<dbReference type="Gene3D" id="3.40.50.720">
    <property type="entry name" value="NAD(P)-binding Rossmann-like Domain"/>
    <property type="match status" value="1"/>
</dbReference>
<dbReference type="Proteomes" id="UP001430848">
    <property type="component" value="Unassembled WGS sequence"/>
</dbReference>
<dbReference type="Pfam" id="PF13460">
    <property type="entry name" value="NAD_binding_10"/>
    <property type="match status" value="1"/>
</dbReference>
<keyword evidence="2" id="KW-0521">NADP</keyword>
<organism evidence="5 6">
    <name type="scientific">Diaporthe eres</name>
    <name type="common">Phomopsis oblonga</name>
    <dbReference type="NCBI Taxonomy" id="83184"/>
    <lineage>
        <taxon>Eukaryota</taxon>
        <taxon>Fungi</taxon>
        <taxon>Dikarya</taxon>
        <taxon>Ascomycota</taxon>
        <taxon>Pezizomycotina</taxon>
        <taxon>Sordariomycetes</taxon>
        <taxon>Sordariomycetidae</taxon>
        <taxon>Diaporthales</taxon>
        <taxon>Diaporthaceae</taxon>
        <taxon>Diaporthe</taxon>
        <taxon>Diaporthe eres species complex</taxon>
    </lineage>
</organism>
<feature type="domain" description="NAD(P)-binding" evidence="4">
    <location>
        <begin position="8"/>
        <end position="140"/>
    </location>
</feature>
<name>A0ABR1P0H5_DIAER</name>
<keyword evidence="6" id="KW-1185">Reference proteome</keyword>
<evidence type="ECO:0000259" key="4">
    <source>
        <dbReference type="Pfam" id="PF13460"/>
    </source>
</evidence>
<dbReference type="EMBL" id="JAKNSF020000064">
    <property type="protein sequence ID" value="KAK7722814.1"/>
    <property type="molecule type" value="Genomic_DNA"/>
</dbReference>
<sequence>MVKIALAGGWGQVGREVLEALVARGKHEILLLSRQDAPAEDLGKGVGWVKTDYNDVAELTRTLDGVHTVLSFLAGPIQPTASVQTSNQINLIDASIRAGVKRFAPSEWAMAKFEHMFWYNFKKEARDYLAEVNKDKKVLEYCLFLPGLFTNYLGYPFQSAKHVRVFEQAFNFHERRALIPEGGEGCVMSFTTVQDFAKVVALAVEYEGKWPVDGGITGGRITIGELIALGEKIRGGPFTVSKLKVEDLRAGVVKAPWFPKVDHPAVPEETHAAVAPQLVAGVLQGIAAGEWESSDAWNRLLPDFKFTQPEEFLTAAWTSIDAGAESVPFGDY</sequence>
<dbReference type="PANTHER" id="PTHR47706">
    <property type="entry name" value="NMRA-LIKE FAMILY PROTEIN"/>
    <property type="match status" value="1"/>
</dbReference>
<accession>A0ABR1P0H5</accession>
<proteinExistence type="inferred from homology"/>
<evidence type="ECO:0000256" key="1">
    <source>
        <dbReference type="ARBA" id="ARBA00005725"/>
    </source>
</evidence>
<dbReference type="InterPro" id="IPR051609">
    <property type="entry name" value="NmrA/Isoflavone_reductase-like"/>
</dbReference>
<keyword evidence="3" id="KW-0560">Oxidoreductase</keyword>
<evidence type="ECO:0000256" key="2">
    <source>
        <dbReference type="ARBA" id="ARBA00022857"/>
    </source>
</evidence>
<gene>
    <name evidence="5" type="ORF">SLS63_009088</name>
</gene>
<evidence type="ECO:0000256" key="3">
    <source>
        <dbReference type="ARBA" id="ARBA00023002"/>
    </source>
</evidence>
<comment type="similarity">
    <text evidence="1">Belongs to the NmrA-type oxidoreductase family. Isoflavone reductase subfamily.</text>
</comment>
<evidence type="ECO:0000313" key="5">
    <source>
        <dbReference type="EMBL" id="KAK7722814.1"/>
    </source>
</evidence>
<dbReference type="InterPro" id="IPR036291">
    <property type="entry name" value="NAD(P)-bd_dom_sf"/>
</dbReference>
<dbReference type="SUPFAM" id="SSF51735">
    <property type="entry name" value="NAD(P)-binding Rossmann-fold domains"/>
    <property type="match status" value="1"/>
</dbReference>